<evidence type="ECO:0000256" key="1">
    <source>
        <dbReference type="ARBA" id="ARBA00022741"/>
    </source>
</evidence>
<dbReference type="SUPFAM" id="SSF52540">
    <property type="entry name" value="P-loop containing nucleoside triphosphate hydrolases"/>
    <property type="match status" value="1"/>
</dbReference>
<dbReference type="PANTHER" id="PTHR21529:SF4">
    <property type="entry name" value="TPR AND ANKYRIN REPEAT-CONTAINING PROTEIN 1"/>
    <property type="match status" value="1"/>
</dbReference>
<dbReference type="InterPro" id="IPR014017">
    <property type="entry name" value="DNA_helicase_UvrD-like_C"/>
</dbReference>
<dbReference type="Gene3D" id="3.40.50.300">
    <property type="entry name" value="P-loop containing nucleotide triphosphate hydrolases"/>
    <property type="match status" value="2"/>
</dbReference>
<sequence>MTLAIKANLDVAFPYDVSPEEMKIINHPFSCYVLGRSGTGKTTTMLFKIVCIESTFQRLHTAGRRPRQLFVTQSCVLSGKVAEYYGKLSAFLDSASRTLPELQALVDGSEYAVQTRRTLIDTEEEVEWYKDLPDRFSLLEDEHFPLFLTFDKLCTMLEADLHHPQSCPSNGDNVLQDLSPRWTGRFISYIRFLQDYWAHFPQNLTKGLDPALVFGEFMGVIKGSEKALGTKDRHMDRQSYEELGHRSFSTFADQRHTIFDIFSAYTRQKRLNGDFDAADRTQAILLSLRHSDVPGRKVDYLYVDEVQDNLLIDTLLLRSICSNPEGLFWAGDTAQTISIGSSFRFNELKAFIFSVERKRLKRRIPDHDAPKVFQLAVNYRSHGGIVNCAHSVVQLIENFWPNTIDRLKPERGVIDGTKPVFFNGWDEDTMRYEQFLFGDTGNPIEFGAQQCILVRDEEARSRLRQQVGDIGIIMTLYESKGSEFNDVLLYNFFEDSSVELSRWRVVLNALNAQRAPEIAARHTSVCSELKCLYVAITRARKNVWIADCSDKGEPMRKLWTARGLIQNCTPNDVPTLAVASSPEEWETQGRSLFDHRKFFQAKHCFERALLPLEAAVADAYFCREEARKHPNNPTRKADIEKRQEAYITAAQRFMRAAISPPVPDHQSQYYRNAAQCFEDAGDDISAAEAYVRAAEYTTACRLYRRHAAFVPAVDIIQKHRSEVDDRVAETIMDVARLFYLTKHNLECALGCQPCVIDDEGCPLFGRANTLFSSPEEELDYLEDRDLDLARATFLMTLPGKLAEAAEIHLAEGRTLEAIQLFLKDKGNPDSFNKAMESIIQGLWQRVSFRIPIHNTNTEVDVLLRLASEQEPVLLDPSHRDEIQMFLDLKAFSVDRSDAGLAKIQNIGVRFYELRNFSAAILCLDSRFSGFSFDLRSKGLPELVRTLRDFLSYSTLLLNIAFMPDPCRSHAIQKLFGITASNENVVAVHQHTFLHSQVVRYRAPILQVNEKELLVANSIVESVIRTAVKGILRGCVHAVKNACHNAVAFTPCLPFAVFGTCNRFECPEEHRSNGEFNPAHYNQRVRAHLLVILIIHVLSLVETDSDRELVATKRHWLSKLFDALHPTSVLFGTTSVMQPELIPEYADGFAIVRAWTRSHVYDLGHSYNPQSERHFLTDLLRGARLAFTYDRLEAPKYVYNARCIREFNRRPEEYIRTRGQNYVVPEFLASLQGMHQWSVSGGVLFICHVVEKRIPVNLSSFLLFAEFVCASLVVRNNITRGNVIHQVTLPFSWLSATLQTDPWSVTKTNQLFGLFASALGTLLEPAFSGTHADFLLHAGRDLGGLGNRHRSVYSARICRILCFLGYNIAVYSLRQSIHRSIRALNQQGRRFNWLLLNYVTAENWDHLMRAFRQSFTSVPMDHTVEIIHARHKAGPQVPGVRRITYSAPVELFEIFSMNQTANVPCATVQPLATQNQPIPGDTSGVTVQVVPHAPSETQVTPAAASNADQAIRTTAGVTEIDQHIPPEAGLSPAVAEAIHEQPTIDDAVDKAGLAEHGGMLDVQADEKPIDLPVSVHADNTPLEGTVVTNENHDEEEDGLGMELEMDKVLKSAAGNIDAETAAAIVLQAAYKRVLSRRKAQPASDSAALQYFYKLCRDIDSKRQWRNRYYKRYFLGPLPHILLCLDDMHAHVLGLKEKTKKRLTEAKHEELDDLGPRLTRISAAFRLVARLRKSLGPQSSLHEKEDFEALKSGMRELQELVEGFVWGVPEGVTKNLPFGVRAILEEPKPPKPKKEPKPELTMDDYDIYDDDSSDVFARDCEVESSGDLQHDFIESPEWW</sequence>
<name>A0ABR3J4M2_9AGAR</name>
<evidence type="ECO:0000256" key="4">
    <source>
        <dbReference type="ARBA" id="ARBA00022840"/>
    </source>
</evidence>
<comment type="caution">
    <text evidence="7">The sequence shown here is derived from an EMBL/GenBank/DDBJ whole genome shotgun (WGS) entry which is preliminary data.</text>
</comment>
<keyword evidence="1 5" id="KW-0547">Nucleotide-binding</keyword>
<dbReference type="InterPro" id="IPR014016">
    <property type="entry name" value="UvrD-like_ATP-bd"/>
</dbReference>
<dbReference type="InterPro" id="IPR027417">
    <property type="entry name" value="P-loop_NTPase"/>
</dbReference>
<accession>A0ABR3J4M2</accession>
<evidence type="ECO:0000256" key="3">
    <source>
        <dbReference type="ARBA" id="ARBA00022806"/>
    </source>
</evidence>
<gene>
    <name evidence="7" type="ORF">HGRIS_007379</name>
</gene>
<dbReference type="PANTHER" id="PTHR21529">
    <property type="entry name" value="MAMMARY TURMOR VIRUS RECEPTOR HOMOLOG 1, 2 MTVR1, 2"/>
    <property type="match status" value="1"/>
</dbReference>
<dbReference type="PROSITE" id="PS51198">
    <property type="entry name" value="UVRD_HELICASE_ATP_BIND"/>
    <property type="match status" value="1"/>
</dbReference>
<dbReference type="Pfam" id="PF00580">
    <property type="entry name" value="UvrD-helicase"/>
    <property type="match status" value="1"/>
</dbReference>
<dbReference type="EMBL" id="JASNQZ010000011">
    <property type="protein sequence ID" value="KAL0950587.1"/>
    <property type="molecule type" value="Genomic_DNA"/>
</dbReference>
<feature type="binding site" evidence="5">
    <location>
        <begin position="35"/>
        <end position="42"/>
    </location>
    <ligand>
        <name>ATP</name>
        <dbReference type="ChEBI" id="CHEBI:30616"/>
    </ligand>
</feature>
<keyword evidence="4 5" id="KW-0067">ATP-binding</keyword>
<keyword evidence="3 5" id="KW-0347">Helicase</keyword>
<evidence type="ECO:0000259" key="6">
    <source>
        <dbReference type="PROSITE" id="PS51198"/>
    </source>
</evidence>
<dbReference type="InterPro" id="IPR039904">
    <property type="entry name" value="TRANK1"/>
</dbReference>
<protein>
    <recommendedName>
        <fullName evidence="6">UvrD-like helicase ATP-binding domain-containing protein</fullName>
    </recommendedName>
</protein>
<dbReference type="Proteomes" id="UP001556367">
    <property type="component" value="Unassembled WGS sequence"/>
</dbReference>
<evidence type="ECO:0000256" key="5">
    <source>
        <dbReference type="PROSITE-ProRule" id="PRU00560"/>
    </source>
</evidence>
<evidence type="ECO:0000256" key="2">
    <source>
        <dbReference type="ARBA" id="ARBA00022801"/>
    </source>
</evidence>
<evidence type="ECO:0000313" key="8">
    <source>
        <dbReference type="Proteomes" id="UP001556367"/>
    </source>
</evidence>
<dbReference type="Pfam" id="PF13361">
    <property type="entry name" value="UvrD_C"/>
    <property type="match status" value="1"/>
</dbReference>
<evidence type="ECO:0000313" key="7">
    <source>
        <dbReference type="EMBL" id="KAL0950587.1"/>
    </source>
</evidence>
<keyword evidence="8" id="KW-1185">Reference proteome</keyword>
<reference evidence="8" key="1">
    <citation type="submission" date="2024-06" db="EMBL/GenBank/DDBJ databases">
        <title>Multi-omics analyses provide insights into the biosynthesis of the anticancer antibiotic pleurotin in Hohenbuehelia grisea.</title>
        <authorList>
            <person name="Weaver J.A."/>
            <person name="Alberti F."/>
        </authorList>
    </citation>
    <scope>NUCLEOTIDE SEQUENCE [LARGE SCALE GENOMIC DNA]</scope>
    <source>
        <strain evidence="8">T-177</strain>
    </source>
</reference>
<proteinExistence type="predicted"/>
<feature type="domain" description="UvrD-like helicase ATP-binding" evidence="6">
    <location>
        <begin position="14"/>
        <end position="382"/>
    </location>
</feature>
<organism evidence="7 8">
    <name type="scientific">Hohenbuehelia grisea</name>
    <dbReference type="NCBI Taxonomy" id="104357"/>
    <lineage>
        <taxon>Eukaryota</taxon>
        <taxon>Fungi</taxon>
        <taxon>Dikarya</taxon>
        <taxon>Basidiomycota</taxon>
        <taxon>Agaricomycotina</taxon>
        <taxon>Agaricomycetes</taxon>
        <taxon>Agaricomycetidae</taxon>
        <taxon>Agaricales</taxon>
        <taxon>Pleurotineae</taxon>
        <taxon>Pleurotaceae</taxon>
        <taxon>Hohenbuehelia</taxon>
    </lineage>
</organism>
<keyword evidence="2 5" id="KW-0378">Hydrolase</keyword>